<dbReference type="OMA" id="RHACKFY"/>
<dbReference type="InterPro" id="IPR050235">
    <property type="entry name" value="CK1_Ser-Thr_kinase"/>
</dbReference>
<dbReference type="Proteomes" id="UP000009022">
    <property type="component" value="Unassembled WGS sequence"/>
</dbReference>
<feature type="domain" description="Protein kinase" evidence="6">
    <location>
        <begin position="1"/>
        <end position="253"/>
    </location>
</feature>
<dbReference type="InParanoid" id="B3RK68"/>
<proteinExistence type="predicted"/>
<dbReference type="GO" id="GO:0005524">
    <property type="term" value="F:ATP binding"/>
    <property type="evidence" value="ECO:0007669"/>
    <property type="project" value="UniProtKB-KW"/>
</dbReference>
<name>B3RK68_TRIAD</name>
<dbReference type="OrthoDB" id="5979581at2759"/>
<dbReference type="PROSITE" id="PS50011">
    <property type="entry name" value="PROTEIN_KINASE_DOM"/>
    <property type="match status" value="1"/>
</dbReference>
<keyword evidence="1" id="KW-0723">Serine/threonine-protein kinase</keyword>
<dbReference type="GO" id="GO:0004674">
    <property type="term" value="F:protein serine/threonine kinase activity"/>
    <property type="evidence" value="ECO:0000318"/>
    <property type="project" value="GO_Central"/>
</dbReference>
<dbReference type="Gene3D" id="1.10.510.10">
    <property type="entry name" value="Transferase(Phosphotransferase) domain 1"/>
    <property type="match status" value="1"/>
</dbReference>
<evidence type="ECO:0000256" key="3">
    <source>
        <dbReference type="ARBA" id="ARBA00022741"/>
    </source>
</evidence>
<dbReference type="STRING" id="10228.B3RK68"/>
<accession>B3RK68</accession>
<evidence type="ECO:0000256" key="4">
    <source>
        <dbReference type="ARBA" id="ARBA00022777"/>
    </source>
</evidence>
<dbReference type="RefSeq" id="XP_002108352.1">
    <property type="nucleotide sequence ID" value="XM_002108316.1"/>
</dbReference>
<evidence type="ECO:0000256" key="5">
    <source>
        <dbReference type="ARBA" id="ARBA00022840"/>
    </source>
</evidence>
<keyword evidence="2" id="KW-0808">Transferase</keyword>
<organism evidence="7 8">
    <name type="scientific">Trichoplax adhaerens</name>
    <name type="common">Trichoplax reptans</name>
    <dbReference type="NCBI Taxonomy" id="10228"/>
    <lineage>
        <taxon>Eukaryota</taxon>
        <taxon>Metazoa</taxon>
        <taxon>Placozoa</taxon>
        <taxon>Uniplacotomia</taxon>
        <taxon>Trichoplacea</taxon>
        <taxon>Trichoplacidae</taxon>
        <taxon>Trichoplax</taxon>
    </lineage>
</organism>
<dbReference type="GO" id="GO:0005737">
    <property type="term" value="C:cytoplasm"/>
    <property type="evidence" value="ECO:0000318"/>
    <property type="project" value="GO_Central"/>
</dbReference>
<dbReference type="InterPro" id="IPR011009">
    <property type="entry name" value="Kinase-like_dom_sf"/>
</dbReference>
<evidence type="ECO:0000256" key="2">
    <source>
        <dbReference type="ARBA" id="ARBA00022679"/>
    </source>
</evidence>
<evidence type="ECO:0000313" key="7">
    <source>
        <dbReference type="EMBL" id="EDV29150.1"/>
    </source>
</evidence>
<dbReference type="AlphaFoldDB" id="B3RK68"/>
<dbReference type="SUPFAM" id="SSF56112">
    <property type="entry name" value="Protein kinase-like (PK-like)"/>
    <property type="match status" value="1"/>
</dbReference>
<dbReference type="SMART" id="SM00220">
    <property type="entry name" value="S_TKc"/>
    <property type="match status" value="1"/>
</dbReference>
<dbReference type="GeneID" id="6750288"/>
<dbReference type="CDD" id="cd14017">
    <property type="entry name" value="STKc_TTBK"/>
    <property type="match status" value="1"/>
</dbReference>
<dbReference type="EMBL" id="DS985241">
    <property type="protein sequence ID" value="EDV29150.1"/>
    <property type="molecule type" value="Genomic_DNA"/>
</dbReference>
<protein>
    <recommendedName>
        <fullName evidence="6">Protein kinase domain-containing protein</fullName>
    </recommendedName>
</protein>
<keyword evidence="8" id="KW-1185">Reference proteome</keyword>
<evidence type="ECO:0000256" key="1">
    <source>
        <dbReference type="ARBA" id="ARBA00022527"/>
    </source>
</evidence>
<dbReference type="InterPro" id="IPR000719">
    <property type="entry name" value="Prot_kinase_dom"/>
</dbReference>
<keyword evidence="3" id="KW-0547">Nucleotide-binding</keyword>
<evidence type="ECO:0000259" key="6">
    <source>
        <dbReference type="PROSITE" id="PS50011"/>
    </source>
</evidence>
<dbReference type="PANTHER" id="PTHR11909">
    <property type="entry name" value="CASEIN KINASE-RELATED"/>
    <property type="match status" value="1"/>
</dbReference>
<reference evidence="7 8" key="1">
    <citation type="journal article" date="2008" name="Nature">
        <title>The Trichoplax genome and the nature of placozoans.</title>
        <authorList>
            <person name="Srivastava M."/>
            <person name="Begovic E."/>
            <person name="Chapman J."/>
            <person name="Putnam N.H."/>
            <person name="Hellsten U."/>
            <person name="Kawashima T."/>
            <person name="Kuo A."/>
            <person name="Mitros T."/>
            <person name="Salamov A."/>
            <person name="Carpenter M.L."/>
            <person name="Signorovitch A.Y."/>
            <person name="Moreno M.A."/>
            <person name="Kamm K."/>
            <person name="Grimwood J."/>
            <person name="Schmutz J."/>
            <person name="Shapiro H."/>
            <person name="Grigoriev I.V."/>
            <person name="Buss L.W."/>
            <person name="Schierwater B."/>
            <person name="Dellaporta S.L."/>
            <person name="Rokhsar D.S."/>
        </authorList>
    </citation>
    <scope>NUCLEOTIDE SEQUENCE [LARGE SCALE GENOMIC DNA]</scope>
    <source>
        <strain evidence="7 8">Grell-BS-1999</strain>
    </source>
</reference>
<dbReference type="InterPro" id="IPR047916">
    <property type="entry name" value="TTBK_Asator-like_STKc"/>
</dbReference>
<dbReference type="CTD" id="6750288"/>
<dbReference type="HOGENOM" id="CLU_019279_2_5_1"/>
<gene>
    <name evidence="7" type="ORF">TRIADDRAFT_19397</name>
</gene>
<sequence length="290" mass="34013">LGAIYEGVNLITGKEVAVKIEPRDCPKQLLNMEVTVMKNLLGTSHCCEYFGCGRTPTYSFLVMTLQGNNLAQLRRELPRGIFSVSTTLRLTLQLIESIQTIHERGFLHRDIKPSNFAMGKSQEKDKTCYMLDFGLARQYVTSKGELRRPRSSAGFRGTVRYASINAHHSKELGRHDDLWSLFYMIVEFRLGYLPWRKIRSKDEVTEMKENYDHKQFLRYLPQEFEEFYQHLTTLTYYDRPNYELLKSLVQKAMARKDIKLTESFDWEVSSNTLTTKSMQMKDRSEHSFLW</sequence>
<dbReference type="GO" id="GO:0005634">
    <property type="term" value="C:nucleus"/>
    <property type="evidence" value="ECO:0000318"/>
    <property type="project" value="GO_Central"/>
</dbReference>
<dbReference type="FunFam" id="1.10.510.10:FF:000481">
    <property type="entry name" value="Asator, isoform D"/>
    <property type="match status" value="1"/>
</dbReference>
<feature type="non-terminal residue" evidence="7">
    <location>
        <position position="1"/>
    </location>
</feature>
<dbReference type="Pfam" id="PF00069">
    <property type="entry name" value="Pkinase"/>
    <property type="match status" value="1"/>
</dbReference>
<keyword evidence="5" id="KW-0067">ATP-binding</keyword>
<evidence type="ECO:0000313" key="8">
    <source>
        <dbReference type="Proteomes" id="UP000009022"/>
    </source>
</evidence>
<dbReference type="eggNOG" id="KOG1164">
    <property type="taxonomic scope" value="Eukaryota"/>
</dbReference>
<dbReference type="KEGG" id="tad:TRIADDRAFT_19397"/>
<keyword evidence="4" id="KW-0418">Kinase</keyword>
<dbReference type="GO" id="GO:0007165">
    <property type="term" value="P:signal transduction"/>
    <property type="evidence" value="ECO:0000318"/>
    <property type="project" value="GO_Central"/>
</dbReference>
<dbReference type="PhylomeDB" id="B3RK68"/>